<dbReference type="PANTHER" id="PTHR33630:SF9">
    <property type="entry name" value="CUTINASE 4"/>
    <property type="match status" value="1"/>
</dbReference>
<dbReference type="SUPFAM" id="SSF53474">
    <property type="entry name" value="alpha/beta-Hydrolases"/>
    <property type="match status" value="1"/>
</dbReference>
<dbReference type="Gene3D" id="3.40.50.1820">
    <property type="entry name" value="alpha/beta hydrolase"/>
    <property type="match status" value="1"/>
</dbReference>
<dbReference type="RefSeq" id="WP_420165127.1">
    <property type="nucleotide sequence ID" value="NZ_JBDLNV010000004.1"/>
</dbReference>
<proteinExistence type="inferred from homology"/>
<evidence type="ECO:0000256" key="1">
    <source>
        <dbReference type="ARBA" id="ARBA00007534"/>
    </source>
</evidence>
<dbReference type="InterPro" id="IPR000675">
    <property type="entry name" value="Cutinase/axe"/>
</dbReference>
<comment type="caution">
    <text evidence="5">The sequence shown here is derived from an EMBL/GenBank/DDBJ whole genome shotgun (WGS) entry which is preliminary data.</text>
</comment>
<dbReference type="InterPro" id="IPR029058">
    <property type="entry name" value="AB_hydrolase_fold"/>
</dbReference>
<keyword evidence="2" id="KW-0719">Serine esterase</keyword>
<evidence type="ECO:0000256" key="4">
    <source>
        <dbReference type="ARBA" id="ARBA00023157"/>
    </source>
</evidence>
<dbReference type="PANTHER" id="PTHR33630">
    <property type="entry name" value="CUTINASE RV1984C-RELATED-RELATED"/>
    <property type="match status" value="1"/>
</dbReference>
<sequence length="408" mass="42269">MGRKGQRAAGVALGGLVTAVMLCVSGGLAAAEGSAVQGSAGSRSADPNNSGAGCPDLLVVAASGAGDSAVDRDPFVDQDQLLASNWLNRVTVPLGEANRDQPGTVGWMYVPYPSTYGLGLLADVPTYQDSVAAGVASMNRILDEKKAQCGAATRFVLLGYSVGGEITERVARDIGHRDASAAVTADDVAGVALVGDPYRPAGTPSLGAPGPAGGGFMASEPADYGALDGRILYDCRPMDIACDAPPDIALLELALGVLGQMRFTILNPVQTFADFGRVASDMSARAIAHIVTREDWFTSDESLLDVLRTVADQTYRDDAATAAATPERIAALDAWARGPGADVVRAKAQAESVGFLEDNRGIVDLIVKPYLFLGPIQHVLYWLPGPAPFLGDSDKVVDWISGLARPGA</sequence>
<keyword evidence="3" id="KW-0378">Hydrolase</keyword>
<keyword evidence="6" id="KW-1185">Reference proteome</keyword>
<name>A0ABW9FHZ8_9NOCA</name>
<dbReference type="Pfam" id="PF01083">
    <property type="entry name" value="Cutinase"/>
    <property type="match status" value="1"/>
</dbReference>
<organism evidence="5 6">
    <name type="scientific">Rhodococcus parequi</name>
    <dbReference type="NCBI Taxonomy" id="3137122"/>
    <lineage>
        <taxon>Bacteria</taxon>
        <taxon>Bacillati</taxon>
        <taxon>Actinomycetota</taxon>
        <taxon>Actinomycetes</taxon>
        <taxon>Mycobacteriales</taxon>
        <taxon>Nocardiaceae</taxon>
        <taxon>Rhodococcus</taxon>
    </lineage>
</organism>
<protein>
    <submittedName>
        <fullName evidence="5">Cutinase family protein</fullName>
    </submittedName>
</protein>
<dbReference type="SMART" id="SM01110">
    <property type="entry name" value="Cutinase"/>
    <property type="match status" value="1"/>
</dbReference>
<comment type="similarity">
    <text evidence="1">Belongs to the cutinase family.</text>
</comment>
<evidence type="ECO:0000313" key="6">
    <source>
        <dbReference type="Proteomes" id="UP001629745"/>
    </source>
</evidence>
<evidence type="ECO:0000256" key="3">
    <source>
        <dbReference type="ARBA" id="ARBA00022801"/>
    </source>
</evidence>
<gene>
    <name evidence="5" type="ORF">ABEU20_002866</name>
</gene>
<accession>A0ABW9FHZ8</accession>
<evidence type="ECO:0000313" key="5">
    <source>
        <dbReference type="EMBL" id="MFM1724283.1"/>
    </source>
</evidence>
<keyword evidence="4" id="KW-1015">Disulfide bond</keyword>
<dbReference type="EMBL" id="JBDLNV010000004">
    <property type="protein sequence ID" value="MFM1724283.1"/>
    <property type="molecule type" value="Genomic_DNA"/>
</dbReference>
<evidence type="ECO:0000256" key="2">
    <source>
        <dbReference type="ARBA" id="ARBA00022487"/>
    </source>
</evidence>
<reference evidence="5 6" key="1">
    <citation type="submission" date="2023-11" db="EMBL/GenBank/DDBJ databases">
        <authorList>
            <person name="Val-Calvo J."/>
            <person name="Scortti M."/>
            <person name="Vazquez-Boland J."/>
        </authorList>
    </citation>
    <scope>NUCLEOTIDE SEQUENCE [LARGE SCALE GENOMIC DNA]</scope>
    <source>
        <strain evidence="5 6">PAM 2766</strain>
    </source>
</reference>
<dbReference type="Proteomes" id="UP001629745">
    <property type="component" value="Unassembled WGS sequence"/>
</dbReference>